<comment type="caution">
    <text evidence="1">The sequence shown here is derived from an EMBL/GenBank/DDBJ whole genome shotgun (WGS) entry which is preliminary data.</text>
</comment>
<evidence type="ECO:0000313" key="2">
    <source>
        <dbReference type="Proteomes" id="UP000018857"/>
    </source>
</evidence>
<evidence type="ECO:0000313" key="1">
    <source>
        <dbReference type="EMBL" id="ETI60844.1"/>
    </source>
</evidence>
<gene>
    <name evidence="1" type="ORF">D104_08330</name>
</gene>
<dbReference type="EMBL" id="AYOZ01000012">
    <property type="protein sequence ID" value="ETI60844.1"/>
    <property type="molecule type" value="Genomic_DNA"/>
</dbReference>
<sequence length="60" mass="6954">MSSNEIFLVFIYRGLAKNYNKLARLFALANVFRVDQITMSRTGLIRLKATKQSLIQDYLV</sequence>
<reference evidence="1 2" key="1">
    <citation type="journal article" date="2014" name="Genome Announc.">
        <title>Draft Genome Sequence of Marinomonas sp. Strain D104, a Polycyclic Aromatic Hydrocarbon-Degrading Bacterium from the Deep-Sea Sediment of the Arctic Ocean.</title>
        <authorList>
            <person name="Dong C."/>
            <person name="Bai X."/>
            <person name="Lai Q."/>
            <person name="Xie Y."/>
            <person name="Chen X."/>
            <person name="Shao Z."/>
        </authorList>
    </citation>
    <scope>NUCLEOTIDE SEQUENCE [LARGE SCALE GENOMIC DNA]</scope>
    <source>
        <strain evidence="1 2">D104</strain>
    </source>
</reference>
<dbReference type="AlphaFoldDB" id="W1RYQ1"/>
<protein>
    <submittedName>
        <fullName evidence="1">Uncharacterized protein</fullName>
    </submittedName>
</protein>
<dbReference type="Proteomes" id="UP000018857">
    <property type="component" value="Unassembled WGS sequence"/>
</dbReference>
<keyword evidence="2" id="KW-1185">Reference proteome</keyword>
<name>W1RYQ1_9GAMM</name>
<accession>W1RYQ1</accession>
<dbReference type="STRING" id="1208321.D104_08330"/>
<proteinExistence type="predicted"/>
<organism evidence="1 2">
    <name type="scientific">Marinomonas profundimaris</name>
    <dbReference type="NCBI Taxonomy" id="1208321"/>
    <lineage>
        <taxon>Bacteria</taxon>
        <taxon>Pseudomonadati</taxon>
        <taxon>Pseudomonadota</taxon>
        <taxon>Gammaproteobacteria</taxon>
        <taxon>Oceanospirillales</taxon>
        <taxon>Oceanospirillaceae</taxon>
        <taxon>Marinomonas</taxon>
    </lineage>
</organism>